<dbReference type="EMBL" id="CP050995">
    <property type="protein sequence ID" value="QIY91829.1"/>
    <property type="molecule type" value="Genomic_DNA"/>
</dbReference>
<organism evidence="2 3">
    <name type="scientific">Chryseobacterium gallinarum</name>
    <dbReference type="NCBI Taxonomy" id="1324352"/>
    <lineage>
        <taxon>Bacteria</taxon>
        <taxon>Pseudomonadati</taxon>
        <taxon>Bacteroidota</taxon>
        <taxon>Flavobacteriia</taxon>
        <taxon>Flavobacteriales</taxon>
        <taxon>Weeksellaceae</taxon>
        <taxon>Chryseobacterium group</taxon>
        <taxon>Chryseobacterium</taxon>
    </lineage>
</organism>
<reference evidence="2 3" key="1">
    <citation type="submission" date="2019-09" db="EMBL/GenBank/DDBJ databases">
        <title>FDA dAtabase for Regulatory Grade micrObial Sequences (FDA-ARGOS): Supporting development and validation of Infectious Disease Dx tests.</title>
        <authorList>
            <person name="Sciortino C."/>
            <person name="Tallon L."/>
            <person name="Sadzewicz L."/>
            <person name="Vavikolanu K."/>
            <person name="Mehta A."/>
            <person name="Aluvathingal J."/>
            <person name="Nadendla S."/>
            <person name="Nandy P."/>
            <person name="Geyer C."/>
            <person name="Yan Y."/>
            <person name="Sichtig H."/>
        </authorList>
    </citation>
    <scope>NUCLEOTIDE SEQUENCE [LARGE SCALE GENOMIC DNA]</scope>
    <source>
        <strain evidence="2 3">FDAARGOS_636</strain>
    </source>
</reference>
<sequence>METQTISDETIFYKDSFVTVTQSRYVTQSKTYAMRNISSVHVFEIIKSKSKAIILLILGLLLLLSKDLFWVGIILSILGAWWLFTLKNEYAVRISTNAGEANSIVSKNRDYIQKIVNALNDAIIHRG</sequence>
<keyword evidence="3" id="KW-1185">Reference proteome</keyword>
<keyword evidence="1" id="KW-0812">Transmembrane</keyword>
<evidence type="ECO:0008006" key="4">
    <source>
        <dbReference type="Google" id="ProtNLM"/>
    </source>
</evidence>
<evidence type="ECO:0000256" key="1">
    <source>
        <dbReference type="SAM" id="Phobius"/>
    </source>
</evidence>
<dbReference type="InterPro" id="IPR045629">
    <property type="entry name" value="DUF6232"/>
</dbReference>
<dbReference type="RefSeq" id="WP_168238972.1">
    <property type="nucleotide sequence ID" value="NZ_CP050995.1"/>
</dbReference>
<name>A0ABX6KT97_CHRGL</name>
<feature type="transmembrane region" description="Helical" evidence="1">
    <location>
        <begin position="53"/>
        <end position="84"/>
    </location>
</feature>
<protein>
    <recommendedName>
        <fullName evidence="4">QacE</fullName>
    </recommendedName>
</protein>
<keyword evidence="1" id="KW-0472">Membrane</keyword>
<evidence type="ECO:0000313" key="3">
    <source>
        <dbReference type="Proteomes" id="UP000501570"/>
    </source>
</evidence>
<accession>A0ABX6KT97</accession>
<dbReference type="Pfam" id="PF19744">
    <property type="entry name" value="DUF6232"/>
    <property type="match status" value="1"/>
</dbReference>
<gene>
    <name evidence="2" type="ORF">FOB44_14725</name>
</gene>
<proteinExistence type="predicted"/>
<evidence type="ECO:0000313" key="2">
    <source>
        <dbReference type="EMBL" id="QIY91829.1"/>
    </source>
</evidence>
<dbReference type="Proteomes" id="UP000501570">
    <property type="component" value="Chromosome"/>
</dbReference>
<keyword evidence="1" id="KW-1133">Transmembrane helix</keyword>